<dbReference type="Pfam" id="PF02163">
    <property type="entry name" value="Peptidase_M50"/>
    <property type="match status" value="1"/>
</dbReference>
<evidence type="ECO:0000256" key="5">
    <source>
        <dbReference type="ARBA" id="ARBA00022692"/>
    </source>
</evidence>
<evidence type="ECO:0000256" key="6">
    <source>
        <dbReference type="ARBA" id="ARBA00022801"/>
    </source>
</evidence>
<evidence type="ECO:0000256" key="4">
    <source>
        <dbReference type="ARBA" id="ARBA00022670"/>
    </source>
</evidence>
<keyword evidence="11" id="KW-0479">Metal-binding</keyword>
<organism evidence="13">
    <name type="scientific">Proteinivorax hydrogeniformans</name>
    <dbReference type="NCBI Taxonomy" id="1826727"/>
    <lineage>
        <taxon>Bacteria</taxon>
        <taxon>Bacillati</taxon>
        <taxon>Bacillota</taxon>
        <taxon>Clostridia</taxon>
        <taxon>Eubacteriales</taxon>
        <taxon>Proteinivoracaceae</taxon>
        <taxon>Proteinivorax</taxon>
    </lineage>
</organism>
<dbReference type="EMBL" id="CP159485">
    <property type="protein sequence ID" value="XCI27480.1"/>
    <property type="molecule type" value="Genomic_DNA"/>
</dbReference>
<gene>
    <name evidence="13" type="primary">rseP</name>
    <name evidence="13" type="ORF">PRVXH_001381</name>
</gene>
<dbReference type="CDD" id="cd06163">
    <property type="entry name" value="S2P-M50_PDZ_RseP-like"/>
    <property type="match status" value="1"/>
</dbReference>
<keyword evidence="9 11" id="KW-0482">Metalloprotease</keyword>
<dbReference type="CDD" id="cd23081">
    <property type="entry name" value="cpPDZ_EcRseP-like"/>
    <property type="match status" value="1"/>
</dbReference>
<dbReference type="SUPFAM" id="SSF50156">
    <property type="entry name" value="PDZ domain-like"/>
    <property type="match status" value="1"/>
</dbReference>
<feature type="domain" description="PDZ" evidence="12">
    <location>
        <begin position="103"/>
        <end position="177"/>
    </location>
</feature>
<accession>A0AAU8HPI0</accession>
<dbReference type="RefSeq" id="WP_353892058.1">
    <property type="nucleotide sequence ID" value="NZ_CP159485.1"/>
</dbReference>
<evidence type="ECO:0000256" key="9">
    <source>
        <dbReference type="ARBA" id="ARBA00023049"/>
    </source>
</evidence>
<feature type="transmembrane region" description="Helical" evidence="11">
    <location>
        <begin position="311"/>
        <end position="330"/>
    </location>
</feature>
<evidence type="ECO:0000256" key="10">
    <source>
        <dbReference type="ARBA" id="ARBA00023136"/>
    </source>
</evidence>
<keyword evidence="10 11" id="KW-0472">Membrane</keyword>
<keyword evidence="5 11" id="KW-0812">Transmembrane</keyword>
<dbReference type="SMART" id="SM00228">
    <property type="entry name" value="PDZ"/>
    <property type="match status" value="1"/>
</dbReference>
<evidence type="ECO:0000256" key="11">
    <source>
        <dbReference type="RuleBase" id="RU362031"/>
    </source>
</evidence>
<dbReference type="GO" id="GO:0006508">
    <property type="term" value="P:proteolysis"/>
    <property type="evidence" value="ECO:0007669"/>
    <property type="project" value="UniProtKB-KW"/>
</dbReference>
<evidence type="ECO:0000313" key="13">
    <source>
        <dbReference type="EMBL" id="XCI27480.1"/>
    </source>
</evidence>
<name>A0AAU8HPI0_9FIRM</name>
<evidence type="ECO:0000256" key="8">
    <source>
        <dbReference type="ARBA" id="ARBA00022989"/>
    </source>
</evidence>
<dbReference type="EC" id="3.4.24.-" evidence="11"/>
<comment type="cofactor">
    <cofactor evidence="1 11">
        <name>Zn(2+)</name>
        <dbReference type="ChEBI" id="CHEBI:29105"/>
    </cofactor>
</comment>
<dbReference type="InterPro" id="IPR001478">
    <property type="entry name" value="PDZ"/>
</dbReference>
<dbReference type="GO" id="GO:0046872">
    <property type="term" value="F:metal ion binding"/>
    <property type="evidence" value="ECO:0007669"/>
    <property type="project" value="UniProtKB-KW"/>
</dbReference>
<reference evidence="13" key="1">
    <citation type="journal article" date="2018" name="Antonie Van Leeuwenhoek">
        <title>Proteinivorax hydrogeniformans sp. nov., an anaerobic, haloalkaliphilic bacterium fermenting proteinaceous compounds with high hydrogen production.</title>
        <authorList>
            <person name="Boltyanskaya Y."/>
            <person name="Detkova E."/>
            <person name="Pimenov N."/>
            <person name="Kevbrin V."/>
        </authorList>
    </citation>
    <scope>NUCLEOTIDE SEQUENCE</scope>
    <source>
        <strain evidence="13">Z-710</strain>
    </source>
</reference>
<evidence type="ECO:0000256" key="7">
    <source>
        <dbReference type="ARBA" id="ARBA00022833"/>
    </source>
</evidence>
<dbReference type="PANTHER" id="PTHR42837">
    <property type="entry name" value="REGULATOR OF SIGMA-E PROTEASE RSEP"/>
    <property type="match status" value="1"/>
</dbReference>
<evidence type="ECO:0000259" key="12">
    <source>
        <dbReference type="SMART" id="SM00228"/>
    </source>
</evidence>
<reference evidence="13" key="2">
    <citation type="submission" date="2024-06" db="EMBL/GenBank/DDBJ databases">
        <authorList>
            <person name="Petrova K.O."/>
            <person name="Toshchakov S.V."/>
            <person name="Boltjanskaja Y.V."/>
            <person name="Kevbrin V.V."/>
        </authorList>
    </citation>
    <scope>NUCLEOTIDE SEQUENCE</scope>
    <source>
        <strain evidence="13">Z-710</strain>
    </source>
</reference>
<evidence type="ECO:0000256" key="3">
    <source>
        <dbReference type="ARBA" id="ARBA00007931"/>
    </source>
</evidence>
<dbReference type="InterPro" id="IPR036034">
    <property type="entry name" value="PDZ_sf"/>
</dbReference>
<protein>
    <recommendedName>
        <fullName evidence="11">Zinc metalloprotease</fullName>
        <ecNumber evidence="11">3.4.24.-</ecNumber>
    </recommendedName>
</protein>
<dbReference type="InterPro" id="IPR008915">
    <property type="entry name" value="Peptidase_M50"/>
</dbReference>
<dbReference type="AlphaFoldDB" id="A0AAU8HPI0"/>
<dbReference type="GO" id="GO:0016020">
    <property type="term" value="C:membrane"/>
    <property type="evidence" value="ECO:0007669"/>
    <property type="project" value="UniProtKB-SubCell"/>
</dbReference>
<dbReference type="PANTHER" id="PTHR42837:SF2">
    <property type="entry name" value="MEMBRANE METALLOPROTEASE ARASP2, CHLOROPLASTIC-RELATED"/>
    <property type="match status" value="1"/>
</dbReference>
<dbReference type="InterPro" id="IPR004387">
    <property type="entry name" value="Pept_M50_Zn"/>
</dbReference>
<dbReference type="Gene3D" id="2.30.42.10">
    <property type="match status" value="1"/>
</dbReference>
<sequence length="338" mass="36593">MSIVVAAIVLGVLITVHELGHFLVAKGVGMHVKDFAIGFGPAIAKFKKAETLYAIRLFPLGGYVRVLGEDEEERSKEGSMQSKSVLERFMFVLAGPFMNFILAILLFMLVAFAFGLATNEPEIGAVVQGEPADEAGFLSGDEIVSINQQEITTWEEMVEVISDSPNKSLNINILREGTSKSISVVPQYDETGERGVIGITPPRSRLGFIESISYGFSETVMVGRLIFEGLRNLFFGGEGSIDDLAGPVGIVALVGETVRFGIANLIMFTAVLSVNLGILNLLPIPALDGSRLVFLIVEGVRGKPVDPEKEGFVHVIGVLFLLLLFVVVMFNDIMRLLS</sequence>
<proteinExistence type="inferred from homology"/>
<dbReference type="GO" id="GO:0004222">
    <property type="term" value="F:metalloendopeptidase activity"/>
    <property type="evidence" value="ECO:0007669"/>
    <property type="project" value="InterPro"/>
</dbReference>
<dbReference type="NCBIfam" id="TIGR00054">
    <property type="entry name" value="RIP metalloprotease RseP"/>
    <property type="match status" value="1"/>
</dbReference>
<evidence type="ECO:0000256" key="1">
    <source>
        <dbReference type="ARBA" id="ARBA00001947"/>
    </source>
</evidence>
<feature type="transmembrane region" description="Helical" evidence="11">
    <location>
        <begin position="262"/>
        <end position="282"/>
    </location>
</feature>
<evidence type="ECO:0000256" key="2">
    <source>
        <dbReference type="ARBA" id="ARBA00004141"/>
    </source>
</evidence>
<comment type="similarity">
    <text evidence="3 11">Belongs to the peptidase M50B family.</text>
</comment>
<dbReference type="Pfam" id="PF17820">
    <property type="entry name" value="PDZ_6"/>
    <property type="match status" value="1"/>
</dbReference>
<keyword evidence="6 11" id="KW-0378">Hydrolase</keyword>
<keyword evidence="7 11" id="KW-0862">Zinc</keyword>
<comment type="subcellular location">
    <subcellularLocation>
        <location evidence="2">Membrane</location>
        <topology evidence="2">Multi-pass membrane protein</topology>
    </subcellularLocation>
</comment>
<dbReference type="InterPro" id="IPR041489">
    <property type="entry name" value="PDZ_6"/>
</dbReference>
<keyword evidence="8 11" id="KW-1133">Transmembrane helix</keyword>
<keyword evidence="4" id="KW-0645">Protease</keyword>
<feature type="transmembrane region" description="Helical" evidence="11">
    <location>
        <begin position="89"/>
        <end position="114"/>
    </location>
</feature>